<dbReference type="GO" id="GO:0007602">
    <property type="term" value="P:phototransduction"/>
    <property type="evidence" value="ECO:0007669"/>
    <property type="project" value="UniProtKB-KW"/>
</dbReference>
<dbReference type="GO" id="GO:0016020">
    <property type="term" value="C:membrane"/>
    <property type="evidence" value="ECO:0007669"/>
    <property type="project" value="UniProtKB-SubCell"/>
</dbReference>
<protein>
    <submittedName>
        <fullName evidence="12">Halorhodopsin</fullName>
    </submittedName>
</protein>
<evidence type="ECO:0000256" key="8">
    <source>
        <dbReference type="ARBA" id="ARBA00022991"/>
    </source>
</evidence>
<dbReference type="PRINTS" id="PR00251">
    <property type="entry name" value="BACTRLOPSIN"/>
</dbReference>
<name>A0A285P4Q7_NATPI</name>
<dbReference type="SUPFAM" id="SSF81321">
    <property type="entry name" value="Family A G protein-coupled receptor-like"/>
    <property type="match status" value="1"/>
</dbReference>
<evidence type="ECO:0000256" key="9">
    <source>
        <dbReference type="ARBA" id="ARBA00023136"/>
    </source>
</evidence>
<feature type="transmembrane region" description="Helical" evidence="11">
    <location>
        <begin position="59"/>
        <end position="82"/>
    </location>
</feature>
<evidence type="ECO:0000256" key="6">
    <source>
        <dbReference type="ARBA" id="ARBA00022925"/>
    </source>
</evidence>
<feature type="transmembrane region" description="Helical" evidence="11">
    <location>
        <begin position="231"/>
        <end position="253"/>
    </location>
</feature>
<keyword evidence="8" id="KW-0157">Chromophore</keyword>
<dbReference type="InterPro" id="IPR001425">
    <property type="entry name" value="Arc/bac/fun_rhodopsins"/>
</dbReference>
<dbReference type="AlphaFoldDB" id="A0A285P4Q7"/>
<evidence type="ECO:0000256" key="5">
    <source>
        <dbReference type="ARBA" id="ARBA00022692"/>
    </source>
</evidence>
<keyword evidence="10" id="KW-0675">Receptor</keyword>
<dbReference type="PANTHER" id="PTHR28286:SF2">
    <property type="entry name" value="BACTERIORHODOPSIN _OPSIN, NOPA (EUROFUNG)"/>
    <property type="match status" value="1"/>
</dbReference>
<dbReference type="InterPro" id="IPR018229">
    <property type="entry name" value="Rhodopsin_retinal_BS"/>
</dbReference>
<keyword evidence="13" id="KW-1185">Reference proteome</keyword>
<keyword evidence="6" id="KW-0681">Retinal protein</keyword>
<gene>
    <name evidence="12" type="ORF">SAMN06269185_2394</name>
</gene>
<feature type="transmembrane region" description="Helical" evidence="11">
    <location>
        <begin position="193"/>
        <end position="211"/>
    </location>
</feature>
<feature type="transmembrane region" description="Helical" evidence="11">
    <location>
        <begin position="152"/>
        <end position="173"/>
    </location>
</feature>
<evidence type="ECO:0000256" key="1">
    <source>
        <dbReference type="ARBA" id="ARBA00004141"/>
    </source>
</evidence>
<feature type="transmembrane region" description="Helical" evidence="11">
    <location>
        <begin position="127"/>
        <end position="146"/>
    </location>
</feature>
<dbReference type="Pfam" id="PF01036">
    <property type="entry name" value="Bac_rhodopsin"/>
    <property type="match status" value="1"/>
</dbReference>
<dbReference type="EMBL" id="OBEJ01000003">
    <property type="protein sequence ID" value="SNZ15146.1"/>
    <property type="molecule type" value="Genomic_DNA"/>
</dbReference>
<comment type="subcellular location">
    <subcellularLocation>
        <location evidence="1">Membrane</location>
        <topology evidence="1">Multi-pass membrane protein</topology>
    </subcellularLocation>
</comment>
<dbReference type="GO" id="GO:0005216">
    <property type="term" value="F:monoatomic ion channel activity"/>
    <property type="evidence" value="ECO:0007669"/>
    <property type="project" value="InterPro"/>
</dbReference>
<comment type="similarity">
    <text evidence="2">Belongs to the archaeal/bacterial/fungal opsin family.</text>
</comment>
<dbReference type="Gene3D" id="1.20.1070.10">
    <property type="entry name" value="Rhodopsin 7-helix transmembrane proteins"/>
    <property type="match status" value="1"/>
</dbReference>
<evidence type="ECO:0000256" key="11">
    <source>
        <dbReference type="SAM" id="Phobius"/>
    </source>
</evidence>
<dbReference type="PANTHER" id="PTHR28286">
    <property type="match status" value="1"/>
</dbReference>
<reference evidence="12 13" key="1">
    <citation type="submission" date="2017-09" db="EMBL/GenBank/DDBJ databases">
        <authorList>
            <person name="Ehlers B."/>
            <person name="Leendertz F.H."/>
        </authorList>
    </citation>
    <scope>NUCLEOTIDE SEQUENCE [LARGE SCALE GENOMIC DNA]</scope>
    <source>
        <strain evidence="12 13">DSM 27208</strain>
    </source>
</reference>
<dbReference type="PROSITE" id="PS00950">
    <property type="entry name" value="BACTERIAL_OPSIN_1"/>
    <property type="match status" value="1"/>
</dbReference>
<evidence type="ECO:0000256" key="4">
    <source>
        <dbReference type="ARBA" id="ARBA00022606"/>
    </source>
</evidence>
<dbReference type="Proteomes" id="UP000219453">
    <property type="component" value="Unassembled WGS sequence"/>
</dbReference>
<evidence type="ECO:0000256" key="10">
    <source>
        <dbReference type="ARBA" id="ARBA00023170"/>
    </source>
</evidence>
<organism evidence="12 13">
    <name type="scientific">Natronoarchaeum philippinense</name>
    <dbReference type="NCBI Taxonomy" id="558529"/>
    <lineage>
        <taxon>Archaea</taxon>
        <taxon>Methanobacteriati</taxon>
        <taxon>Methanobacteriota</taxon>
        <taxon>Stenosarchaea group</taxon>
        <taxon>Halobacteria</taxon>
        <taxon>Halobacteriales</taxon>
        <taxon>Natronoarchaeaceae</taxon>
    </lineage>
</organism>
<evidence type="ECO:0000313" key="13">
    <source>
        <dbReference type="Proteomes" id="UP000219453"/>
    </source>
</evidence>
<evidence type="ECO:0000256" key="3">
    <source>
        <dbReference type="ARBA" id="ARBA00022543"/>
    </source>
</evidence>
<keyword evidence="5 11" id="KW-0812">Transmembrane</keyword>
<proteinExistence type="inferred from homology"/>
<dbReference type="GO" id="GO:0009881">
    <property type="term" value="F:photoreceptor activity"/>
    <property type="evidence" value="ECO:0007669"/>
    <property type="project" value="UniProtKB-KW"/>
</dbReference>
<sequence>MIAQPVSAVSPAQIDPLVEETLSNPVMASSLWVMIALMGVATILFVYMGRAVDDPRVKMIYVATIGIPAVSLSSYFGLATGLTIGVVDIAGRGEVVTMWGRYLTWTFSTPLILLALGLLVGSDRPTLFAAIAFDIGMCVTGLAAALTRQAIWMRWVWFGISSAFFLVVVYVLLVEWPRDAAAQGEDVVDLFGLLRTLTVVLWFGYPIVWALGTEGLAVMGTGVGATAITSWAYSLLDVGAKFVFAVLLLRFLADEPASVTGQQTARTGSPAED</sequence>
<keyword evidence="3" id="KW-0600">Photoreceptor protein</keyword>
<feature type="transmembrane region" description="Helical" evidence="11">
    <location>
        <begin position="102"/>
        <end position="120"/>
    </location>
</feature>
<dbReference type="SMART" id="SM01021">
    <property type="entry name" value="Bac_rhodopsin"/>
    <property type="match status" value="1"/>
</dbReference>
<evidence type="ECO:0000256" key="2">
    <source>
        <dbReference type="ARBA" id="ARBA00008130"/>
    </source>
</evidence>
<feature type="transmembrane region" description="Helical" evidence="11">
    <location>
        <begin position="26"/>
        <end position="47"/>
    </location>
</feature>
<keyword evidence="4" id="KW-0716">Sensory transduction</keyword>
<keyword evidence="9 11" id="KW-0472">Membrane</keyword>
<keyword evidence="7 11" id="KW-1133">Transmembrane helix</keyword>
<evidence type="ECO:0000313" key="12">
    <source>
        <dbReference type="EMBL" id="SNZ15146.1"/>
    </source>
</evidence>
<evidence type="ECO:0000256" key="7">
    <source>
        <dbReference type="ARBA" id="ARBA00022989"/>
    </source>
</evidence>
<accession>A0A285P4Q7</accession>